<reference evidence="2" key="1">
    <citation type="submission" date="2013-03" db="EMBL/GenBank/DDBJ databases">
        <title>The Genome Sequence of Anopheles dirus WRAIR2.</title>
        <authorList>
            <consortium name="The Broad Institute Genomics Platform"/>
            <person name="Neafsey D.E."/>
            <person name="Walton C."/>
            <person name="Walker B."/>
            <person name="Young S.K."/>
            <person name="Zeng Q."/>
            <person name="Gargeya S."/>
            <person name="Fitzgerald M."/>
            <person name="Haas B."/>
            <person name="Abouelleil A."/>
            <person name="Allen A.W."/>
            <person name="Alvarado L."/>
            <person name="Arachchi H.M."/>
            <person name="Berlin A.M."/>
            <person name="Chapman S.B."/>
            <person name="Gainer-Dewar J."/>
            <person name="Goldberg J."/>
            <person name="Griggs A."/>
            <person name="Gujja S."/>
            <person name="Hansen M."/>
            <person name="Howarth C."/>
            <person name="Imamovic A."/>
            <person name="Ireland A."/>
            <person name="Larimer J."/>
            <person name="McCowan C."/>
            <person name="Murphy C."/>
            <person name="Pearson M."/>
            <person name="Poon T.W."/>
            <person name="Priest M."/>
            <person name="Roberts A."/>
            <person name="Saif S."/>
            <person name="Shea T."/>
            <person name="Sisk P."/>
            <person name="Sykes S."/>
            <person name="Wortman J."/>
            <person name="Nusbaum C."/>
            <person name="Birren B."/>
        </authorList>
    </citation>
    <scope>NUCLEOTIDE SEQUENCE [LARGE SCALE GENOMIC DNA]</scope>
    <source>
        <strain evidence="2">WRAIR2</strain>
    </source>
</reference>
<keyword evidence="2" id="KW-1185">Reference proteome</keyword>
<dbReference type="Proteomes" id="UP000075884">
    <property type="component" value="Unassembled WGS sequence"/>
</dbReference>
<sequence>MTWPMILGRDALLSFNIHLTQFNYKY</sequence>
<evidence type="ECO:0000313" key="1">
    <source>
        <dbReference type="EnsemblMetazoa" id="ADIR014720-PA"/>
    </source>
</evidence>
<name>A0A182NY09_9DIPT</name>
<organism evidence="1 2">
    <name type="scientific">Anopheles dirus</name>
    <dbReference type="NCBI Taxonomy" id="7168"/>
    <lineage>
        <taxon>Eukaryota</taxon>
        <taxon>Metazoa</taxon>
        <taxon>Ecdysozoa</taxon>
        <taxon>Arthropoda</taxon>
        <taxon>Hexapoda</taxon>
        <taxon>Insecta</taxon>
        <taxon>Pterygota</taxon>
        <taxon>Neoptera</taxon>
        <taxon>Endopterygota</taxon>
        <taxon>Diptera</taxon>
        <taxon>Nematocera</taxon>
        <taxon>Culicoidea</taxon>
        <taxon>Culicidae</taxon>
        <taxon>Anophelinae</taxon>
        <taxon>Anopheles</taxon>
    </lineage>
</organism>
<accession>A0A182NY09</accession>
<protein>
    <submittedName>
        <fullName evidence="1">Uncharacterized protein</fullName>
    </submittedName>
</protein>
<proteinExistence type="predicted"/>
<reference evidence="1" key="2">
    <citation type="submission" date="2020-05" db="UniProtKB">
        <authorList>
            <consortium name="EnsemblMetazoa"/>
        </authorList>
    </citation>
    <scope>IDENTIFICATION</scope>
    <source>
        <strain evidence="1">WRAIR2</strain>
    </source>
</reference>
<dbReference type="AlphaFoldDB" id="A0A182NY09"/>
<dbReference type="EnsemblMetazoa" id="ADIR014720-RA">
    <property type="protein sequence ID" value="ADIR014720-PA"/>
    <property type="gene ID" value="ADIR014720"/>
</dbReference>
<dbReference type="VEuPathDB" id="VectorBase:ADIR014720"/>
<evidence type="ECO:0000313" key="2">
    <source>
        <dbReference type="Proteomes" id="UP000075884"/>
    </source>
</evidence>